<accession>A0A4R5QLT7</accession>
<reference evidence="1 2" key="1">
    <citation type="journal article" date="2016" name="J. Microbiol.">
        <title>Dankookia rubra gen. nov., sp. nov., an alphaproteobacterium isolated from sediment of a shallow stream.</title>
        <authorList>
            <person name="Kim W.H."/>
            <person name="Kim D.H."/>
            <person name="Kang K."/>
            <person name="Ahn T.Y."/>
        </authorList>
    </citation>
    <scope>NUCLEOTIDE SEQUENCE [LARGE SCALE GENOMIC DNA]</scope>
    <source>
        <strain evidence="1 2">JCM30602</strain>
    </source>
</reference>
<organism evidence="1 2">
    <name type="scientific">Dankookia rubra</name>
    <dbReference type="NCBI Taxonomy" id="1442381"/>
    <lineage>
        <taxon>Bacteria</taxon>
        <taxon>Pseudomonadati</taxon>
        <taxon>Pseudomonadota</taxon>
        <taxon>Alphaproteobacteria</taxon>
        <taxon>Acetobacterales</taxon>
        <taxon>Roseomonadaceae</taxon>
        <taxon>Dankookia</taxon>
    </lineage>
</organism>
<gene>
    <name evidence="1" type="ORF">E2C06_02515</name>
</gene>
<keyword evidence="2" id="KW-1185">Reference proteome</keyword>
<proteinExistence type="predicted"/>
<comment type="caution">
    <text evidence="1">The sequence shown here is derived from an EMBL/GenBank/DDBJ whole genome shotgun (WGS) entry which is preliminary data.</text>
</comment>
<dbReference type="AlphaFoldDB" id="A0A4R5QLT7"/>
<name>A0A4R5QLT7_9PROT</name>
<evidence type="ECO:0000313" key="2">
    <source>
        <dbReference type="Proteomes" id="UP000295096"/>
    </source>
</evidence>
<protein>
    <submittedName>
        <fullName evidence="1">Uncharacterized protein</fullName>
    </submittedName>
</protein>
<sequence>MNTPDLPTPAGENTRRVGQLVAEGLMPASISDRDHAEYGDALAAAPNAYRRWLSLGSRPAVIRLLREDRRASVSTEFARRLVLSLGRALLAGCGALSPASQALATRPAI</sequence>
<evidence type="ECO:0000313" key="1">
    <source>
        <dbReference type="EMBL" id="TDH64236.1"/>
    </source>
</evidence>
<dbReference type="Proteomes" id="UP000295096">
    <property type="component" value="Unassembled WGS sequence"/>
</dbReference>
<dbReference type="EMBL" id="SMSJ01000002">
    <property type="protein sequence ID" value="TDH64236.1"/>
    <property type="molecule type" value="Genomic_DNA"/>
</dbReference>
<dbReference type="RefSeq" id="WP_133287001.1">
    <property type="nucleotide sequence ID" value="NZ_SMSJ01000002.1"/>
</dbReference>